<evidence type="ECO:0000313" key="3">
    <source>
        <dbReference type="EMBL" id="EAQ12074.1"/>
    </source>
</evidence>
<keyword evidence="4" id="KW-1185">Reference proteome</keyword>
<dbReference type="HOGENOM" id="CLU_128596_0_0_5"/>
<evidence type="ECO:0000313" key="4">
    <source>
        <dbReference type="Proteomes" id="UP000002931"/>
    </source>
</evidence>
<name>A3VI75_9RHOB</name>
<dbReference type="eggNOG" id="COG3755">
    <property type="taxonomic scope" value="Bacteria"/>
</dbReference>
<feature type="chain" id="PRO_5002661142" description="Lysozyme inhibitor LprI-like N-terminal domain-containing protein" evidence="1">
    <location>
        <begin position="19"/>
        <end position="162"/>
    </location>
</feature>
<comment type="caution">
    <text evidence="3">The sequence shown here is derived from an EMBL/GenBank/DDBJ whole genome shotgun (WGS) entry which is preliminary data.</text>
</comment>
<reference evidence="3 4" key="1">
    <citation type="journal article" date="2010" name="J. Bacteriol.">
        <title>Genome sequences of Pelagibaca bermudensis HTCC2601T and Maritimibacter alkaliphilus HTCC2654T, the type strains of two marine Roseobacter genera.</title>
        <authorList>
            <person name="Thrash J.C."/>
            <person name="Cho J.C."/>
            <person name="Ferriera S."/>
            <person name="Johnson J."/>
            <person name="Vergin K.L."/>
            <person name="Giovannoni S.J."/>
        </authorList>
    </citation>
    <scope>NUCLEOTIDE SEQUENCE [LARGE SCALE GENOMIC DNA]</scope>
    <source>
        <strain evidence="3 4">HTCC2654</strain>
    </source>
</reference>
<organism evidence="3 4">
    <name type="scientific">Maritimibacter alkaliphilus HTCC2654</name>
    <dbReference type="NCBI Taxonomy" id="314271"/>
    <lineage>
        <taxon>Bacteria</taxon>
        <taxon>Pseudomonadati</taxon>
        <taxon>Pseudomonadota</taxon>
        <taxon>Alphaproteobacteria</taxon>
        <taxon>Rhodobacterales</taxon>
        <taxon>Roseobacteraceae</taxon>
        <taxon>Maritimibacter</taxon>
    </lineage>
</organism>
<dbReference type="Proteomes" id="UP000002931">
    <property type="component" value="Unassembled WGS sequence"/>
</dbReference>
<evidence type="ECO:0000259" key="2">
    <source>
        <dbReference type="Pfam" id="PF07007"/>
    </source>
</evidence>
<accession>A3VI75</accession>
<feature type="signal peptide" evidence="1">
    <location>
        <begin position="1"/>
        <end position="18"/>
    </location>
</feature>
<dbReference type="STRING" id="314271.RB2654_01190"/>
<dbReference type="OrthoDB" id="7340239at2"/>
<dbReference type="InterPro" id="IPR009739">
    <property type="entry name" value="LprI-like_N"/>
</dbReference>
<proteinExistence type="predicted"/>
<feature type="domain" description="Lysozyme inhibitor LprI-like N-terminal" evidence="2">
    <location>
        <begin position="52"/>
        <end position="155"/>
    </location>
</feature>
<dbReference type="PANTHER" id="PTHR39176:SF1">
    <property type="entry name" value="PERIPLASMIC PROTEIN"/>
    <property type="match status" value="1"/>
</dbReference>
<evidence type="ECO:0000256" key="1">
    <source>
        <dbReference type="SAM" id="SignalP"/>
    </source>
</evidence>
<gene>
    <name evidence="3" type="ORF">RB2654_01190</name>
</gene>
<dbReference type="EMBL" id="AAMT01000010">
    <property type="protein sequence ID" value="EAQ12074.1"/>
    <property type="molecule type" value="Genomic_DNA"/>
</dbReference>
<sequence>MMRFLIASFCLLATPAVAQDLTYDFAHSRDCIAATDDWFEKLQCIGTSANRCMEDTEGGYSTVGTGACIWAEYEDWDAELNALYGPLRERLANDDKVNEMPVSTSDALRDAQRAWIPWRDAACAFERSKWGGGTGGGPAEAGCLMQMTAERALSLRNELEFH</sequence>
<protein>
    <recommendedName>
        <fullName evidence="2">Lysozyme inhibitor LprI-like N-terminal domain-containing protein</fullName>
    </recommendedName>
</protein>
<dbReference type="Gene3D" id="1.20.1270.180">
    <property type="match status" value="1"/>
</dbReference>
<dbReference type="PANTHER" id="PTHR39176">
    <property type="entry name" value="PERIPLASMIC PROTEIN-RELATED"/>
    <property type="match status" value="1"/>
</dbReference>
<keyword evidence="1" id="KW-0732">Signal</keyword>
<dbReference type="AlphaFoldDB" id="A3VI75"/>
<dbReference type="Pfam" id="PF07007">
    <property type="entry name" value="LprI"/>
    <property type="match status" value="1"/>
</dbReference>